<reference evidence="1 2" key="1">
    <citation type="journal article" date="2016" name="Genome Announc.">
        <title>Genome Sequence of Madurella mycetomatis mm55, Isolated from a Human Mycetoma Case in Sudan.</title>
        <authorList>
            <person name="Smit S."/>
            <person name="Derks M.F."/>
            <person name="Bervoets S."/>
            <person name="Fahal A."/>
            <person name="van Leeuwen W."/>
            <person name="van Belkum A."/>
            <person name="van de Sande W.W."/>
        </authorList>
    </citation>
    <scope>NUCLEOTIDE SEQUENCE [LARGE SCALE GENOMIC DNA]</scope>
    <source>
        <strain evidence="2">mm55</strain>
    </source>
</reference>
<dbReference type="Proteomes" id="UP000078237">
    <property type="component" value="Unassembled WGS sequence"/>
</dbReference>
<dbReference type="OrthoDB" id="3045089at2759"/>
<evidence type="ECO:0000313" key="2">
    <source>
        <dbReference type="Proteomes" id="UP000078237"/>
    </source>
</evidence>
<dbReference type="PANTHER" id="PTHR38886:SF1">
    <property type="entry name" value="NACHT-NTPASE AND P-LOOP NTPASES N-TERMINAL DOMAIN-CONTAINING PROTEIN"/>
    <property type="match status" value="1"/>
</dbReference>
<sequence>MELSLSFGAVGDIIAICGLIKGIVAALDDAHGSAKHYQNVIEHLNIIARTITEVDRILQSQSRISELDNLHSLAVSTIGQIGETLGAFDAKITKFSPSLSQSGSGNIFRDRARKVQWKIEERDVNRLHLEMMSYSSSLQILLQTTSLHLVQHGHSETYGRLDSVMTQTGTLVKGETQVFRQYVSQIKETLSRRIGFVIKIGLGLKKTTDRILAIALDLGKEL</sequence>
<dbReference type="PANTHER" id="PTHR38886">
    <property type="entry name" value="SESA DOMAIN-CONTAINING PROTEIN"/>
    <property type="match status" value="1"/>
</dbReference>
<dbReference type="EMBL" id="LCTW02000152">
    <property type="protein sequence ID" value="KXX77627.1"/>
    <property type="molecule type" value="Genomic_DNA"/>
</dbReference>
<protein>
    <recommendedName>
        <fullName evidence="3">Fungal N-terminal domain-containing protein</fullName>
    </recommendedName>
</protein>
<organism evidence="1 2">
    <name type="scientific">Madurella mycetomatis</name>
    <dbReference type="NCBI Taxonomy" id="100816"/>
    <lineage>
        <taxon>Eukaryota</taxon>
        <taxon>Fungi</taxon>
        <taxon>Dikarya</taxon>
        <taxon>Ascomycota</taxon>
        <taxon>Pezizomycotina</taxon>
        <taxon>Sordariomycetes</taxon>
        <taxon>Sordariomycetidae</taxon>
        <taxon>Sordariales</taxon>
        <taxon>Sordariales incertae sedis</taxon>
        <taxon>Madurella</taxon>
    </lineage>
</organism>
<gene>
    <name evidence="1" type="ORF">MMYC01_206122</name>
</gene>
<evidence type="ECO:0000313" key="1">
    <source>
        <dbReference type="EMBL" id="KXX77627.1"/>
    </source>
</evidence>
<dbReference type="VEuPathDB" id="FungiDB:MMYC01_206122"/>
<accession>A0A175W1K2</accession>
<evidence type="ECO:0008006" key="3">
    <source>
        <dbReference type="Google" id="ProtNLM"/>
    </source>
</evidence>
<dbReference type="STRING" id="100816.A0A175W1K2"/>
<keyword evidence="2" id="KW-1185">Reference proteome</keyword>
<dbReference type="AlphaFoldDB" id="A0A175W1K2"/>
<proteinExistence type="predicted"/>
<name>A0A175W1K2_9PEZI</name>
<comment type="caution">
    <text evidence="1">The sequence shown here is derived from an EMBL/GenBank/DDBJ whole genome shotgun (WGS) entry which is preliminary data.</text>
</comment>